<dbReference type="Gene3D" id="3.30.70.100">
    <property type="match status" value="1"/>
</dbReference>
<evidence type="ECO:0000256" key="3">
    <source>
        <dbReference type="ARBA" id="ARBA00015991"/>
    </source>
</evidence>
<dbReference type="PANTHER" id="PTHR47268">
    <property type="entry name" value="ACYLPHOSPHATASE"/>
    <property type="match status" value="1"/>
</dbReference>
<gene>
    <name evidence="8" type="ORF">GWK36_04710</name>
</gene>
<organism evidence="8 9">
    <name type="scientific">Caldichromatium japonicum</name>
    <dbReference type="NCBI Taxonomy" id="2699430"/>
    <lineage>
        <taxon>Bacteria</taxon>
        <taxon>Pseudomonadati</taxon>
        <taxon>Pseudomonadota</taxon>
        <taxon>Gammaproteobacteria</taxon>
        <taxon>Chromatiales</taxon>
        <taxon>Chromatiaceae</taxon>
        <taxon>Caldichromatium</taxon>
    </lineage>
</organism>
<dbReference type="Pfam" id="PF00708">
    <property type="entry name" value="Acylphosphatase"/>
    <property type="match status" value="1"/>
</dbReference>
<evidence type="ECO:0000313" key="9">
    <source>
        <dbReference type="Proteomes" id="UP000502699"/>
    </source>
</evidence>
<evidence type="ECO:0000313" key="8">
    <source>
        <dbReference type="EMBL" id="QIK37398.1"/>
    </source>
</evidence>
<dbReference type="PANTHER" id="PTHR47268:SF4">
    <property type="entry name" value="ACYLPHOSPHATASE"/>
    <property type="match status" value="1"/>
</dbReference>
<dbReference type="NCBIfam" id="NF011000">
    <property type="entry name" value="PRK14426.1"/>
    <property type="match status" value="1"/>
</dbReference>
<dbReference type="EC" id="3.6.1.7" evidence="2 5"/>
<evidence type="ECO:0000256" key="2">
    <source>
        <dbReference type="ARBA" id="ARBA00012150"/>
    </source>
</evidence>
<feature type="active site" evidence="5">
    <location>
        <position position="46"/>
    </location>
</feature>
<evidence type="ECO:0000256" key="5">
    <source>
        <dbReference type="PROSITE-ProRule" id="PRU00520"/>
    </source>
</evidence>
<dbReference type="InterPro" id="IPR020456">
    <property type="entry name" value="Acylphosphatase"/>
</dbReference>
<dbReference type="RefSeq" id="WP_166270165.1">
    <property type="nucleotide sequence ID" value="NZ_CP048029.1"/>
</dbReference>
<comment type="catalytic activity">
    <reaction evidence="4 5">
        <text>an acyl phosphate + H2O = a carboxylate + phosphate + H(+)</text>
        <dbReference type="Rhea" id="RHEA:14965"/>
        <dbReference type="ChEBI" id="CHEBI:15377"/>
        <dbReference type="ChEBI" id="CHEBI:15378"/>
        <dbReference type="ChEBI" id="CHEBI:29067"/>
        <dbReference type="ChEBI" id="CHEBI:43474"/>
        <dbReference type="ChEBI" id="CHEBI:59918"/>
        <dbReference type="EC" id="3.6.1.7"/>
    </reaction>
</comment>
<feature type="domain" description="Acylphosphatase-like" evidence="7">
    <location>
        <begin position="13"/>
        <end position="98"/>
    </location>
</feature>
<evidence type="ECO:0000256" key="1">
    <source>
        <dbReference type="ARBA" id="ARBA00005614"/>
    </source>
</evidence>
<protein>
    <recommendedName>
        <fullName evidence="3 5">acylphosphatase</fullName>
        <ecNumber evidence="2 5">3.6.1.7</ecNumber>
    </recommendedName>
</protein>
<dbReference type="SUPFAM" id="SSF54975">
    <property type="entry name" value="Acylphosphatase/BLUF domain-like"/>
    <property type="match status" value="1"/>
</dbReference>
<dbReference type="InterPro" id="IPR036046">
    <property type="entry name" value="Acylphosphatase-like_dom_sf"/>
</dbReference>
<evidence type="ECO:0000256" key="6">
    <source>
        <dbReference type="RuleBase" id="RU004168"/>
    </source>
</evidence>
<dbReference type="EMBL" id="CP048029">
    <property type="protein sequence ID" value="QIK37398.1"/>
    <property type="molecule type" value="Genomic_DNA"/>
</dbReference>
<comment type="similarity">
    <text evidence="1 6">Belongs to the acylphosphatase family.</text>
</comment>
<dbReference type="PROSITE" id="PS51160">
    <property type="entry name" value="ACYLPHOSPHATASE_3"/>
    <property type="match status" value="1"/>
</dbReference>
<accession>A0A6G7VC17</accession>
<dbReference type="PROSITE" id="PS00150">
    <property type="entry name" value="ACYLPHOSPHATASE_1"/>
    <property type="match status" value="1"/>
</dbReference>
<evidence type="ECO:0000259" key="7">
    <source>
        <dbReference type="PROSITE" id="PS51160"/>
    </source>
</evidence>
<keyword evidence="5" id="KW-0378">Hydrolase</keyword>
<dbReference type="NCBIfam" id="NF011014">
    <property type="entry name" value="PRK14442.1"/>
    <property type="match status" value="1"/>
</dbReference>
<keyword evidence="9" id="KW-1185">Reference proteome</keyword>
<dbReference type="NCBIfam" id="NF011022">
    <property type="entry name" value="PRK14451.1"/>
    <property type="match status" value="1"/>
</dbReference>
<dbReference type="InterPro" id="IPR001792">
    <property type="entry name" value="Acylphosphatase-like_dom"/>
</dbReference>
<name>A0A6G7VC17_9GAMM</name>
<dbReference type="AlphaFoldDB" id="A0A6G7VC17"/>
<evidence type="ECO:0000256" key="4">
    <source>
        <dbReference type="ARBA" id="ARBA00047645"/>
    </source>
</evidence>
<reference evidence="9" key="1">
    <citation type="submission" date="2020-01" db="EMBL/GenBank/DDBJ databases">
        <title>Caldichromatium gen. nov., sp. nov., a thermophilic purple sulfur bacterium member of the family Chromatiaceae isolated from Nakabusa hot spring, Japan.</title>
        <authorList>
            <person name="Saini M.K."/>
            <person name="Hanada S."/>
            <person name="Tank M."/>
        </authorList>
    </citation>
    <scope>NUCLEOTIDE SEQUENCE [LARGE SCALE GENOMIC DNA]</scope>
    <source>
        <strain evidence="9">No.7</strain>
    </source>
</reference>
<dbReference type="InterPro" id="IPR017968">
    <property type="entry name" value="Acylphosphatase_CS"/>
</dbReference>
<sequence>MTTETGPSGRRVCYRCLVSGHVQGVSFRAATRVQAERLGLDGHARNLSDGRVEVLVCGEASAVAQLREWLWVGPSLARVTDVICEPLSDQPLSGFVIR</sequence>
<dbReference type="KEGG" id="cjap:GWK36_04710"/>
<dbReference type="Proteomes" id="UP000502699">
    <property type="component" value="Chromosome"/>
</dbReference>
<feature type="active site" evidence="5">
    <location>
        <position position="28"/>
    </location>
</feature>
<dbReference type="GO" id="GO:0003998">
    <property type="term" value="F:acylphosphatase activity"/>
    <property type="evidence" value="ECO:0007669"/>
    <property type="project" value="UniProtKB-EC"/>
</dbReference>
<proteinExistence type="inferred from homology"/>